<dbReference type="PIRSF" id="PIRSF015557">
    <property type="entry name" value="UCP015557"/>
    <property type="match status" value="1"/>
</dbReference>
<comment type="catalytic activity">
    <reaction evidence="7">
        <text>dTDP-beta-L-rhamnose + L-arginyl-[protein] = N(omega)-(alpha-L-rhamnosyl)-L-arginyl-[protein] + dTDP + H(+)</text>
        <dbReference type="Rhea" id="RHEA:66692"/>
        <dbReference type="Rhea" id="RHEA-COMP:10532"/>
        <dbReference type="Rhea" id="RHEA-COMP:17096"/>
        <dbReference type="ChEBI" id="CHEBI:15378"/>
        <dbReference type="ChEBI" id="CHEBI:29965"/>
        <dbReference type="ChEBI" id="CHEBI:57510"/>
        <dbReference type="ChEBI" id="CHEBI:58369"/>
        <dbReference type="ChEBI" id="CHEBI:167445"/>
    </reaction>
    <physiologicalReaction direction="left-to-right" evidence="7">
        <dbReference type="Rhea" id="RHEA:66693"/>
    </physiologicalReaction>
</comment>
<comment type="caution">
    <text evidence="8">The sequence shown here is derived from an EMBL/GenBank/DDBJ whole genome shotgun (WGS) entry which is preliminary data.</text>
</comment>
<dbReference type="Pfam" id="PF10093">
    <property type="entry name" value="EarP"/>
    <property type="match status" value="1"/>
</dbReference>
<sequence length="384" mass="42540">MNHSARTWDIFCTVVDNFGDIGVTWRLARQLVHEHGQVVRLWIDDLDSFARLCPSLDTALAEQQVAGITVRLWPRDGFPDDVDAAEVVIEAFACTLPDAYLAAMQRRRPTPAWYNLEYLSAEDWIDGCHNLASPQPRFGLMKRFFFPGFTAQTGGLLCEAGLFEARDAWQADQAAQAAYWQALGLPPRREGELRVSVFSYETDALAGLVDTWSLSATPVTALVPTGRALTSIAPLFDQALEAGTLVQHGNLTVKVLPFTDQPGYDRLLWSCDANIVRGEDSFVRAQWAARPFVWHIYPQDEGAHLVKLDAFLERYIAGLPAPQAATVRDLNLAFNTGGDASALWPDLAAALPALTQHALDWAKRQRAHGDLAGHLVHNAENWLQ</sequence>
<evidence type="ECO:0000256" key="2">
    <source>
        <dbReference type="ARBA" id="ARBA00022679"/>
    </source>
</evidence>
<name>A0ABT7XJ11_9NEIS</name>
<organism evidence="8 9">
    <name type="scientific">Crenobacter oryzisoli</name>
    <dbReference type="NCBI Taxonomy" id="3056844"/>
    <lineage>
        <taxon>Bacteria</taxon>
        <taxon>Pseudomonadati</taxon>
        <taxon>Pseudomonadota</taxon>
        <taxon>Betaproteobacteria</taxon>
        <taxon>Neisseriales</taxon>
        <taxon>Neisseriaceae</taxon>
        <taxon>Crenobacter</taxon>
    </lineage>
</organism>
<evidence type="ECO:0000313" key="9">
    <source>
        <dbReference type="Proteomes" id="UP001168540"/>
    </source>
</evidence>
<keyword evidence="8" id="KW-0251">Elongation factor</keyword>
<dbReference type="Proteomes" id="UP001168540">
    <property type="component" value="Unassembled WGS sequence"/>
</dbReference>
<keyword evidence="8" id="KW-0648">Protein biosynthesis</keyword>
<reference evidence="8" key="1">
    <citation type="submission" date="2023-06" db="EMBL/GenBank/DDBJ databases">
        <authorList>
            <person name="Zhang S."/>
        </authorList>
    </citation>
    <scope>NUCLEOTIDE SEQUENCE</scope>
    <source>
        <strain evidence="8">SG2303</strain>
    </source>
</reference>
<comment type="function">
    <text evidence="3">Protein-arginine rhamnosyltransferase that catalyzes the transfer of a single rhamnose to elongation factor P (EF-P) on 'Lys-32', a modification required for EF-P-dependent rescue of polyproline stalled ribosomes.</text>
</comment>
<evidence type="ECO:0000256" key="7">
    <source>
        <dbReference type="ARBA" id="ARBA00048472"/>
    </source>
</evidence>
<proteinExistence type="inferred from homology"/>
<dbReference type="EMBL" id="JAUEDK010000003">
    <property type="protein sequence ID" value="MDN0073789.1"/>
    <property type="molecule type" value="Genomic_DNA"/>
</dbReference>
<dbReference type="RefSeq" id="WP_289828330.1">
    <property type="nucleotide sequence ID" value="NZ_JAUEDK010000003.1"/>
</dbReference>
<keyword evidence="2" id="KW-0808">Transferase</keyword>
<accession>A0ABT7XJ11</accession>
<dbReference type="InterPro" id="IPR016633">
    <property type="entry name" value="EarP"/>
</dbReference>
<gene>
    <name evidence="8" type="primary">earP</name>
    <name evidence="8" type="ORF">QU481_02625</name>
</gene>
<evidence type="ECO:0000256" key="5">
    <source>
        <dbReference type="ARBA" id="ARBA00024416"/>
    </source>
</evidence>
<evidence type="ECO:0000256" key="1">
    <source>
        <dbReference type="ARBA" id="ARBA00022676"/>
    </source>
</evidence>
<dbReference type="NCBIfam" id="TIGR03837">
    <property type="entry name" value="efp_Arg_rhamno"/>
    <property type="match status" value="1"/>
</dbReference>
<keyword evidence="9" id="KW-1185">Reference proteome</keyword>
<keyword evidence="1" id="KW-0328">Glycosyltransferase</keyword>
<comment type="similarity">
    <text evidence="4">Belongs to the glycosyltransferase 104 family.</text>
</comment>
<evidence type="ECO:0000256" key="4">
    <source>
        <dbReference type="ARBA" id="ARBA00024346"/>
    </source>
</evidence>
<evidence type="ECO:0000256" key="6">
    <source>
        <dbReference type="ARBA" id="ARBA00030025"/>
    </source>
</evidence>
<protein>
    <recommendedName>
        <fullName evidence="5">Protein-arginine rhamnosyltransferase</fullName>
    </recommendedName>
    <alternativeName>
        <fullName evidence="6">EF-P arginine rhamnosyltransferase</fullName>
    </alternativeName>
</protein>
<evidence type="ECO:0000256" key="3">
    <source>
        <dbReference type="ARBA" id="ARBA00024303"/>
    </source>
</evidence>
<dbReference type="GO" id="GO:0003746">
    <property type="term" value="F:translation elongation factor activity"/>
    <property type="evidence" value="ECO:0007669"/>
    <property type="project" value="UniProtKB-KW"/>
</dbReference>
<evidence type="ECO:0000313" key="8">
    <source>
        <dbReference type="EMBL" id="MDN0073789.1"/>
    </source>
</evidence>